<dbReference type="InterPro" id="IPR042099">
    <property type="entry name" value="ANL_N_sf"/>
</dbReference>
<gene>
    <name evidence="1" type="ORF">GCM10008957_26870</name>
</gene>
<dbReference type="InterPro" id="IPR012685">
    <property type="entry name" value="CHP02304_F390_synth-rel"/>
</dbReference>
<dbReference type="NCBIfam" id="TIGR02304">
    <property type="entry name" value="aden_form_hyp"/>
    <property type="match status" value="1"/>
</dbReference>
<reference evidence="1" key="2">
    <citation type="submission" date="2020-09" db="EMBL/GenBank/DDBJ databases">
        <authorList>
            <person name="Sun Q."/>
            <person name="Ohkuma M."/>
        </authorList>
    </citation>
    <scope>NUCLEOTIDE SEQUENCE</scope>
    <source>
        <strain evidence="1">JCM 31311</strain>
    </source>
</reference>
<reference evidence="1" key="1">
    <citation type="journal article" date="2014" name="Int. J. Syst. Evol. Microbiol.">
        <title>Complete genome sequence of Corynebacterium casei LMG S-19264T (=DSM 44701T), isolated from a smear-ripened cheese.</title>
        <authorList>
            <consortium name="US DOE Joint Genome Institute (JGI-PGF)"/>
            <person name="Walter F."/>
            <person name="Albersmeier A."/>
            <person name="Kalinowski J."/>
            <person name="Ruckert C."/>
        </authorList>
    </citation>
    <scope>NUCLEOTIDE SEQUENCE</scope>
    <source>
        <strain evidence="1">JCM 31311</strain>
    </source>
</reference>
<dbReference type="AlphaFoldDB" id="A0A918C8R1"/>
<dbReference type="SUPFAM" id="SSF56801">
    <property type="entry name" value="Acetyl-CoA synthetase-like"/>
    <property type="match status" value="1"/>
</dbReference>
<protein>
    <submittedName>
        <fullName evidence="1">Adenylate synthase</fullName>
    </submittedName>
</protein>
<dbReference type="InterPro" id="IPR053158">
    <property type="entry name" value="CapK_Type1_Caps_Biosynth"/>
</dbReference>
<dbReference type="PANTHER" id="PTHR36932">
    <property type="entry name" value="CAPSULAR POLYSACCHARIDE BIOSYNTHESIS PROTEIN"/>
    <property type="match status" value="1"/>
</dbReference>
<comment type="caution">
    <text evidence="1">The sequence shown here is derived from an EMBL/GenBank/DDBJ whole genome shotgun (WGS) entry which is preliminary data.</text>
</comment>
<dbReference type="PANTHER" id="PTHR36932:SF1">
    <property type="entry name" value="CAPSULAR POLYSACCHARIDE BIOSYNTHESIS PROTEIN"/>
    <property type="match status" value="1"/>
</dbReference>
<accession>A0A918C8R1</accession>
<dbReference type="Proteomes" id="UP000603865">
    <property type="component" value="Unassembled WGS sequence"/>
</dbReference>
<dbReference type="Gene3D" id="3.40.50.12780">
    <property type="entry name" value="N-terminal domain of ligase-like"/>
    <property type="match status" value="1"/>
</dbReference>
<name>A0A918C8R1_9DEIO</name>
<proteinExistence type="predicted"/>
<dbReference type="EMBL" id="BMQL01000014">
    <property type="protein sequence ID" value="GGR12549.1"/>
    <property type="molecule type" value="Genomic_DNA"/>
</dbReference>
<keyword evidence="2" id="KW-1185">Reference proteome</keyword>
<evidence type="ECO:0000313" key="1">
    <source>
        <dbReference type="EMBL" id="GGR12549.1"/>
    </source>
</evidence>
<evidence type="ECO:0000313" key="2">
    <source>
        <dbReference type="Proteomes" id="UP000603865"/>
    </source>
</evidence>
<dbReference type="RefSeq" id="WP_189091022.1">
    <property type="nucleotide sequence ID" value="NZ_BMQL01000014.1"/>
</dbReference>
<sequence>MLDRLTVLAHALGEGRWMFRERAALERHQERLAAEHLRWVAAHSPYTAERFQQSTLSVGQWRDLPPISKPEMMGNFDRLNTAGLPLKTVLEVARRAEVTRDFTPTLSTPSGEMTVGLSSGTSGTQGVFLVSRAERLQWAGAVLRWLLPPPWPASLLKRQRVAFVLRAEGQLYRSVSGSRLQFQFLDLLRPVPELAADLSAAHPTLLAGPPSVLRALLDAGADAHPARVVSVAEVLEDDDRAALEAGFGPVVQVYQATEGLLALPCPHGHLHLNEAHVHFDFEALPGGYQRPIITDLRRRAQPMIRHRLDDVLLLAEGGGCTCGLASRRIERVVGRQDDALNLPSSAGTRLTVWPDFVRAAMNTAAGLREYRAEQTDAAHLQLSLEPDTVSTRTAAARELRAALDRLGVGAVTLSFSPLLADPLGTKRRRVRQRWTPSRPHGAD</sequence>
<organism evidence="1 2">
    <name type="scientific">Deinococcus ruber</name>
    <dbReference type="NCBI Taxonomy" id="1848197"/>
    <lineage>
        <taxon>Bacteria</taxon>
        <taxon>Thermotogati</taxon>
        <taxon>Deinococcota</taxon>
        <taxon>Deinococci</taxon>
        <taxon>Deinococcales</taxon>
        <taxon>Deinococcaceae</taxon>
        <taxon>Deinococcus</taxon>
    </lineage>
</organism>